<evidence type="ECO:0000313" key="2">
    <source>
        <dbReference type="EMBL" id="CEK73504.1"/>
    </source>
</evidence>
<dbReference type="EMBL" id="HACG01026639">
    <property type="protein sequence ID" value="CEK73504.1"/>
    <property type="molecule type" value="Transcribed_RNA"/>
</dbReference>
<dbReference type="PANTHER" id="PTHR22699:SF1">
    <property type="entry name" value="THIOREDOXIN DOMAIN-CONTAINING PROTEIN 16"/>
    <property type="match status" value="1"/>
</dbReference>
<organism evidence="2">
    <name type="scientific">Arion vulgaris</name>
    <dbReference type="NCBI Taxonomy" id="1028688"/>
    <lineage>
        <taxon>Eukaryota</taxon>
        <taxon>Metazoa</taxon>
        <taxon>Spiralia</taxon>
        <taxon>Lophotrochozoa</taxon>
        <taxon>Mollusca</taxon>
        <taxon>Gastropoda</taxon>
        <taxon>Heterobranchia</taxon>
        <taxon>Euthyneura</taxon>
        <taxon>Panpulmonata</taxon>
        <taxon>Eupulmonata</taxon>
        <taxon>Stylommatophora</taxon>
        <taxon>Helicina</taxon>
        <taxon>Arionoidea</taxon>
        <taxon>Arionidae</taxon>
        <taxon>Arion</taxon>
    </lineage>
</organism>
<reference evidence="2" key="1">
    <citation type="submission" date="2014-12" db="EMBL/GenBank/DDBJ databases">
        <title>Insight into the proteome of Arion vulgaris.</title>
        <authorList>
            <person name="Aradska J."/>
            <person name="Bulat T."/>
            <person name="Smidak R."/>
            <person name="Sarate P."/>
            <person name="Gangsoo J."/>
            <person name="Sialana F."/>
            <person name="Bilban M."/>
            <person name="Lubec G."/>
        </authorList>
    </citation>
    <scope>NUCLEOTIDE SEQUENCE</scope>
    <source>
        <tissue evidence="2">Skin</tissue>
    </source>
</reference>
<feature type="non-terminal residue" evidence="2">
    <location>
        <position position="100"/>
    </location>
</feature>
<dbReference type="InterPro" id="IPR040090">
    <property type="entry name" value="TXNDC16"/>
</dbReference>
<dbReference type="InterPro" id="IPR057642">
    <property type="entry name" value="TXNDC16_2nd"/>
</dbReference>
<accession>A0A0B6ZY12</accession>
<evidence type="ECO:0000259" key="1">
    <source>
        <dbReference type="Pfam" id="PF24509"/>
    </source>
</evidence>
<feature type="domain" description="TXNDC16 second thioredoxin-like" evidence="1">
    <location>
        <begin position="3"/>
        <end position="92"/>
    </location>
</feature>
<feature type="non-terminal residue" evidence="2">
    <location>
        <position position="1"/>
    </location>
</feature>
<dbReference type="PANTHER" id="PTHR22699">
    <property type="entry name" value="THIOREDOXIN DOMAIN-CONTAINING PROTEIN 16"/>
    <property type="match status" value="1"/>
</dbReference>
<proteinExistence type="predicted"/>
<dbReference type="Pfam" id="PF24509">
    <property type="entry name" value="TXNDC16_2nd"/>
    <property type="match status" value="1"/>
</dbReference>
<protein>
    <recommendedName>
        <fullName evidence="1">TXNDC16 second thioredoxin-like domain-containing protein</fullName>
    </recommendedName>
</protein>
<sequence>QLLLLHQVPLIQSRKELHELQRNFQGKQDIIFSYPVVCGTEEHRIFLEIAYAFQDRFKFALTTEFKVTQGLQSSELLKPNMDFAMWVLFCVESTANDISM</sequence>
<gene>
    <name evidence="2" type="primary">ORF87035</name>
</gene>
<dbReference type="AlphaFoldDB" id="A0A0B6ZY12"/>
<name>A0A0B6ZY12_9EUPU</name>